<feature type="compositionally biased region" description="Polar residues" evidence="1">
    <location>
        <begin position="119"/>
        <end position="161"/>
    </location>
</feature>
<reference evidence="3 4" key="1">
    <citation type="submission" date="2016-07" db="EMBL/GenBank/DDBJ databases">
        <title>Pervasive Adenine N6-methylation of Active Genes in Fungi.</title>
        <authorList>
            <consortium name="DOE Joint Genome Institute"/>
            <person name="Mondo S.J."/>
            <person name="Dannebaum R.O."/>
            <person name="Kuo R.C."/>
            <person name="Labutti K."/>
            <person name="Haridas S."/>
            <person name="Kuo A."/>
            <person name="Salamov A."/>
            <person name="Ahrendt S.R."/>
            <person name="Lipzen A."/>
            <person name="Sullivan W."/>
            <person name="Andreopoulos W.B."/>
            <person name="Clum A."/>
            <person name="Lindquist E."/>
            <person name="Daum C."/>
            <person name="Ramamoorthy G.K."/>
            <person name="Gryganskyi A."/>
            <person name="Culley D."/>
            <person name="Magnuson J.K."/>
            <person name="James T.Y."/>
            <person name="O'Malley M.A."/>
            <person name="Stajich J.E."/>
            <person name="Spatafora J.W."/>
            <person name="Visel A."/>
            <person name="Grigoriev I.V."/>
        </authorList>
    </citation>
    <scope>NUCLEOTIDE SEQUENCE [LARGE SCALE GENOMIC DNA]</scope>
    <source>
        <strain evidence="3 4">CBS 931.73</strain>
    </source>
</reference>
<evidence type="ECO:0000313" key="4">
    <source>
        <dbReference type="Proteomes" id="UP000193498"/>
    </source>
</evidence>
<name>A0A1Y1YS63_9FUNG</name>
<comment type="caution">
    <text evidence="3">The sequence shown here is derived from an EMBL/GenBank/DDBJ whole genome shotgun (WGS) entry which is preliminary data.</text>
</comment>
<protein>
    <submittedName>
        <fullName evidence="3">Uncharacterized protein</fullName>
    </submittedName>
</protein>
<feature type="chain" id="PRO_5012553470" evidence="2">
    <location>
        <begin position="20"/>
        <end position="194"/>
    </location>
</feature>
<feature type="compositionally biased region" description="Polar residues" evidence="1">
    <location>
        <begin position="23"/>
        <end position="43"/>
    </location>
</feature>
<organism evidence="3 4">
    <name type="scientific">Basidiobolus meristosporus CBS 931.73</name>
    <dbReference type="NCBI Taxonomy" id="1314790"/>
    <lineage>
        <taxon>Eukaryota</taxon>
        <taxon>Fungi</taxon>
        <taxon>Fungi incertae sedis</taxon>
        <taxon>Zoopagomycota</taxon>
        <taxon>Entomophthoromycotina</taxon>
        <taxon>Basidiobolomycetes</taxon>
        <taxon>Basidiobolales</taxon>
        <taxon>Basidiobolaceae</taxon>
        <taxon>Basidiobolus</taxon>
    </lineage>
</organism>
<dbReference type="InParanoid" id="A0A1Y1YS63"/>
<feature type="compositionally biased region" description="Polar residues" evidence="1">
    <location>
        <begin position="58"/>
        <end position="72"/>
    </location>
</feature>
<keyword evidence="4" id="KW-1185">Reference proteome</keyword>
<sequence>MRSTVALVASVLFLISVEALPQPQLNNDIGSGEAQQSSISTDRYTPVPTKLAAEPRPTLNNSSRTVSGTTAYKASPIRTRSVPTSECSQPPGPPTYSTTSTANTEKSTHVKATVVPSYSARQSECSQPPSPPTSNIESKHVTSTPRVSLLPNHSVQQTECSQPPAPPAYTSVKPGPAEKSAQERAWTYRKERSS</sequence>
<evidence type="ECO:0000313" key="3">
    <source>
        <dbReference type="EMBL" id="ORY00809.1"/>
    </source>
</evidence>
<feature type="signal peptide" evidence="2">
    <location>
        <begin position="1"/>
        <end position="19"/>
    </location>
</feature>
<evidence type="ECO:0000256" key="1">
    <source>
        <dbReference type="SAM" id="MobiDB-lite"/>
    </source>
</evidence>
<feature type="compositionally biased region" description="Basic and acidic residues" evidence="1">
    <location>
        <begin position="180"/>
        <end position="194"/>
    </location>
</feature>
<feature type="region of interest" description="Disordered" evidence="1">
    <location>
        <begin position="23"/>
        <end position="194"/>
    </location>
</feature>
<keyword evidence="2" id="KW-0732">Signal</keyword>
<dbReference type="EMBL" id="MCFE01000078">
    <property type="protein sequence ID" value="ORY00809.1"/>
    <property type="molecule type" value="Genomic_DNA"/>
</dbReference>
<gene>
    <name evidence="3" type="ORF">K493DRAFT_347709</name>
</gene>
<proteinExistence type="predicted"/>
<accession>A0A1Y1YS63</accession>
<dbReference type="Proteomes" id="UP000193498">
    <property type="component" value="Unassembled WGS sequence"/>
</dbReference>
<evidence type="ECO:0000256" key="2">
    <source>
        <dbReference type="SAM" id="SignalP"/>
    </source>
</evidence>
<dbReference type="AlphaFoldDB" id="A0A1Y1YS63"/>